<sequence length="414" mass="46251">MDIDSEPPAESKPTQMDLEDQASRRRPPTFSRGAQADADGKGEDEELADSIGSLSIAPGRTSFKKKPVVVLVIGMAGTGKTTFMHRLVCHMQASTNMRGYVLNLDPAVMTLPFGANIDIRDTVRYKEVMKEYGLGPNGGILTSLNLFSTKFDEVISVIESRADQLDYVLVDTPGQIEIFTWSASGAIITEAFASTFPTVVAYVVDTPRSTNPVTFMSNMMYACSILYKTRLPLVLTFNKVDVAKHEYALEWMQDFEAFQAALDSDSSYSSSFTRSLSLVLDEFYKNLRSVGVSAVSGTGVAAFFEAMEASAKEYMETYRTDLDKRIAEKERLEAERRNENMERLRRDMEKSKGQTVVLSTGLKDRIPSSEMMGDVDEEEEEEAVEDFRFCEIDDDDEEDEDEEGEDEEVAHFGL</sequence>
<dbReference type="Gene3D" id="3.40.50.300">
    <property type="entry name" value="P-loop containing nucleotide triphosphate hydrolases"/>
    <property type="match status" value="1"/>
</dbReference>
<dbReference type="Proteomes" id="UP000324705">
    <property type="component" value="Chromosome 1A"/>
</dbReference>
<evidence type="ECO:0000256" key="4">
    <source>
        <dbReference type="ARBA" id="ARBA00023134"/>
    </source>
</evidence>
<dbReference type="AlphaFoldDB" id="A0A9R0UZF3"/>
<keyword evidence="9" id="KW-1185">Reference proteome</keyword>
<evidence type="ECO:0000313" key="9">
    <source>
        <dbReference type="Proteomes" id="UP000324705"/>
    </source>
</evidence>
<dbReference type="GO" id="GO:0003924">
    <property type="term" value="F:GTPase activity"/>
    <property type="evidence" value="ECO:0007669"/>
    <property type="project" value="InterPro"/>
</dbReference>
<dbReference type="InterPro" id="IPR030230">
    <property type="entry name" value="Gpn1/Npa3/XAB1"/>
</dbReference>
<keyword evidence="2 5" id="KW-0547">Nucleotide-binding</keyword>
<dbReference type="SUPFAM" id="SSF52540">
    <property type="entry name" value="P-loop containing nucleoside triphosphate hydrolases"/>
    <property type="match status" value="1"/>
</dbReference>
<dbReference type="OMA" id="CAHITTR"/>
<evidence type="ECO:0008006" key="10">
    <source>
        <dbReference type="Google" id="ProtNLM"/>
    </source>
</evidence>
<evidence type="ECO:0000313" key="8">
    <source>
        <dbReference type="EMBL" id="VAH08620.1"/>
    </source>
</evidence>
<reference evidence="8 9" key="1">
    <citation type="submission" date="2017-09" db="EMBL/GenBank/DDBJ databases">
        <authorList>
            <consortium name="International Durum Wheat Genome Sequencing Consortium (IDWGSC)"/>
            <person name="Milanesi L."/>
        </authorList>
    </citation>
    <scope>NUCLEOTIDE SEQUENCE [LARGE SCALE GENOMIC DNA]</scope>
    <source>
        <strain evidence="9">cv. Svevo</strain>
    </source>
</reference>
<dbReference type="CDD" id="cd17870">
    <property type="entry name" value="GPN1"/>
    <property type="match status" value="1"/>
</dbReference>
<comment type="similarity">
    <text evidence="1 5">Belongs to the GPN-loop GTPase family.</text>
</comment>
<proteinExistence type="inferred from homology"/>
<dbReference type="PANTHER" id="PTHR21231">
    <property type="entry name" value="XPA-BINDING PROTEIN 1-RELATED"/>
    <property type="match status" value="1"/>
</dbReference>
<feature type="region of interest" description="Disordered" evidence="7">
    <location>
        <begin position="390"/>
        <end position="414"/>
    </location>
</feature>
<evidence type="ECO:0000256" key="6">
    <source>
        <dbReference type="SAM" id="Coils"/>
    </source>
</evidence>
<dbReference type="GO" id="GO:0005525">
    <property type="term" value="F:GTP binding"/>
    <property type="evidence" value="ECO:0007669"/>
    <property type="project" value="UniProtKB-KW"/>
</dbReference>
<dbReference type="EMBL" id="LT934111">
    <property type="protein sequence ID" value="VAH08620.1"/>
    <property type="molecule type" value="Genomic_DNA"/>
</dbReference>
<name>A0A9R0UZF3_TRITD</name>
<feature type="region of interest" description="Disordered" evidence="7">
    <location>
        <begin position="1"/>
        <end position="44"/>
    </location>
</feature>
<dbReference type="InterPro" id="IPR004130">
    <property type="entry name" value="Gpn"/>
</dbReference>
<dbReference type="InterPro" id="IPR027417">
    <property type="entry name" value="P-loop_NTPase"/>
</dbReference>
<protein>
    <recommendedName>
        <fullName evidence="10">GPN-loop GTPase</fullName>
    </recommendedName>
</protein>
<feature type="region of interest" description="Disordered" evidence="7">
    <location>
        <begin position="365"/>
        <end position="384"/>
    </location>
</feature>
<evidence type="ECO:0000256" key="2">
    <source>
        <dbReference type="ARBA" id="ARBA00022741"/>
    </source>
</evidence>
<evidence type="ECO:0000256" key="7">
    <source>
        <dbReference type="SAM" id="MobiDB-lite"/>
    </source>
</evidence>
<accession>A0A9R0UZF3</accession>
<evidence type="ECO:0000256" key="5">
    <source>
        <dbReference type="RuleBase" id="RU365059"/>
    </source>
</evidence>
<feature type="coiled-coil region" evidence="6">
    <location>
        <begin position="315"/>
        <end position="354"/>
    </location>
</feature>
<feature type="compositionally biased region" description="Acidic residues" evidence="7">
    <location>
        <begin position="373"/>
        <end position="384"/>
    </location>
</feature>
<gene>
    <name evidence="8" type="ORF">TRITD_1Av1G184190</name>
</gene>
<feature type="compositionally biased region" description="Acidic residues" evidence="7">
    <location>
        <begin position="392"/>
        <end position="408"/>
    </location>
</feature>
<keyword evidence="3 5" id="KW-0378">Hydrolase</keyword>
<dbReference type="Pfam" id="PF03029">
    <property type="entry name" value="ATP_bind_1"/>
    <property type="match status" value="1"/>
</dbReference>
<evidence type="ECO:0000256" key="1">
    <source>
        <dbReference type="ARBA" id="ARBA00005290"/>
    </source>
</evidence>
<dbReference type="FunFam" id="3.40.50.300:FF:000817">
    <property type="entry name" value="GPN-loop GTPase 1"/>
    <property type="match status" value="1"/>
</dbReference>
<keyword evidence="6" id="KW-0175">Coiled coil</keyword>
<organism evidence="8 9">
    <name type="scientific">Triticum turgidum subsp. durum</name>
    <name type="common">Durum wheat</name>
    <name type="synonym">Triticum durum</name>
    <dbReference type="NCBI Taxonomy" id="4567"/>
    <lineage>
        <taxon>Eukaryota</taxon>
        <taxon>Viridiplantae</taxon>
        <taxon>Streptophyta</taxon>
        <taxon>Embryophyta</taxon>
        <taxon>Tracheophyta</taxon>
        <taxon>Spermatophyta</taxon>
        <taxon>Magnoliopsida</taxon>
        <taxon>Liliopsida</taxon>
        <taxon>Poales</taxon>
        <taxon>Poaceae</taxon>
        <taxon>BOP clade</taxon>
        <taxon>Pooideae</taxon>
        <taxon>Triticodae</taxon>
        <taxon>Triticeae</taxon>
        <taxon>Triticinae</taxon>
        <taxon>Triticum</taxon>
    </lineage>
</organism>
<keyword evidence="4 5" id="KW-0342">GTP-binding</keyword>
<evidence type="ECO:0000256" key="3">
    <source>
        <dbReference type="ARBA" id="ARBA00022801"/>
    </source>
</evidence>
<dbReference type="Gramene" id="TRITD1Av1G184190.2">
    <property type="protein sequence ID" value="TRITD1Av1G184190.2"/>
    <property type="gene ID" value="TRITD1Av1G184190"/>
</dbReference>
<dbReference type="PANTHER" id="PTHR21231:SF9">
    <property type="entry name" value="GPN-LOOP GTPASE"/>
    <property type="match status" value="1"/>
</dbReference>